<feature type="domain" description="FAD-binding PCMH-type" evidence="6">
    <location>
        <begin position="66"/>
        <end position="237"/>
    </location>
</feature>
<dbReference type="InterPro" id="IPR050416">
    <property type="entry name" value="FAD-linked_Oxidoreductase"/>
</dbReference>
<dbReference type="InterPro" id="IPR016169">
    <property type="entry name" value="FAD-bd_PCMH_sub2"/>
</dbReference>
<dbReference type="EMBL" id="PXOA01000044">
    <property type="protein sequence ID" value="RFU81520.1"/>
    <property type="molecule type" value="Genomic_DNA"/>
</dbReference>
<dbReference type="STRING" id="490622.A0A395NZJ9"/>
<feature type="signal peptide" evidence="5">
    <location>
        <begin position="1"/>
        <end position="18"/>
    </location>
</feature>
<evidence type="ECO:0000313" key="8">
    <source>
        <dbReference type="Proteomes" id="UP000266272"/>
    </source>
</evidence>
<dbReference type="GO" id="GO:0016491">
    <property type="term" value="F:oxidoreductase activity"/>
    <property type="evidence" value="ECO:0007669"/>
    <property type="project" value="UniProtKB-KW"/>
</dbReference>
<dbReference type="PROSITE" id="PS51387">
    <property type="entry name" value="FAD_PCMH"/>
    <property type="match status" value="1"/>
</dbReference>
<evidence type="ECO:0000256" key="5">
    <source>
        <dbReference type="SAM" id="SignalP"/>
    </source>
</evidence>
<dbReference type="PANTHER" id="PTHR42973">
    <property type="entry name" value="BINDING OXIDOREDUCTASE, PUTATIVE (AFU_ORTHOLOGUE AFUA_1G17690)-RELATED"/>
    <property type="match status" value="1"/>
</dbReference>
<sequence length="455" mass="49861">MSPLKRFLTFALPMGCKALGTQPDTAAPLPQECCKAIHDLLPSIVHGIGTEEYNGRLGTYYSYQQHALSPACVVKPTSANDVSRILRIASLQDCAFAVASGGHMAWPESSNTGDGFLFDLRDLNQIDISLKDQTISLGPGSKWTSVYAAMSVHNVTTAGARVNDVGVGGFLLGGGVAYMSNTHGFGSNTVFNYEVVLSDGTIINANSTSHADLFWALRLAGTNYGIVTRFDMPIFPSPAIWGAVTLYPATEQSTSEIFADYEKYNRDNDNVDTFKSAVFVNMPGQNDMMMTVIVNSAGQREPPMTSVDHIQQAEKLGSTHIVVSDVMTALLEAPVRTAWFTMTTRVNRQLFLDLNKMLADVFQPFEGKSGLSLAMGYQAFQKSYIEATHDSPVYNSMKEADDDLTLILLMVTWKDPKDDKEMKKATARFGKLAEQEATKRNLFSNFIYLNYANGC</sequence>
<protein>
    <submittedName>
        <fullName evidence="7">Fad binding domain-containing</fullName>
    </submittedName>
</protein>
<dbReference type="PANTHER" id="PTHR42973:SF54">
    <property type="entry name" value="FAD-BINDING PCMH-TYPE DOMAIN-CONTAINING PROTEIN"/>
    <property type="match status" value="1"/>
</dbReference>
<keyword evidence="5" id="KW-0732">Signal</keyword>
<dbReference type="Gene3D" id="3.30.465.10">
    <property type="match status" value="1"/>
</dbReference>
<dbReference type="InterPro" id="IPR006094">
    <property type="entry name" value="Oxid_FAD_bind_N"/>
</dbReference>
<dbReference type="InterPro" id="IPR016166">
    <property type="entry name" value="FAD-bd_PCMH"/>
</dbReference>
<evidence type="ECO:0000259" key="6">
    <source>
        <dbReference type="PROSITE" id="PS51387"/>
    </source>
</evidence>
<dbReference type="SUPFAM" id="SSF56176">
    <property type="entry name" value="FAD-binding/transporter-associated domain-like"/>
    <property type="match status" value="1"/>
</dbReference>
<comment type="similarity">
    <text evidence="1">Belongs to the oxygen-dependent FAD-linked oxidoreductase family.</text>
</comment>
<evidence type="ECO:0000256" key="1">
    <source>
        <dbReference type="ARBA" id="ARBA00005466"/>
    </source>
</evidence>
<keyword evidence="2" id="KW-0285">Flavoprotein</keyword>
<evidence type="ECO:0000256" key="2">
    <source>
        <dbReference type="ARBA" id="ARBA00022630"/>
    </source>
</evidence>
<dbReference type="Proteomes" id="UP000266272">
    <property type="component" value="Unassembled WGS sequence"/>
</dbReference>
<keyword evidence="4" id="KW-0560">Oxidoreductase</keyword>
<evidence type="ECO:0000256" key="3">
    <source>
        <dbReference type="ARBA" id="ARBA00022827"/>
    </source>
</evidence>
<organism evidence="7 8">
    <name type="scientific">Trichoderma arundinaceum</name>
    <dbReference type="NCBI Taxonomy" id="490622"/>
    <lineage>
        <taxon>Eukaryota</taxon>
        <taxon>Fungi</taxon>
        <taxon>Dikarya</taxon>
        <taxon>Ascomycota</taxon>
        <taxon>Pezizomycotina</taxon>
        <taxon>Sordariomycetes</taxon>
        <taxon>Hypocreomycetidae</taxon>
        <taxon>Hypocreales</taxon>
        <taxon>Hypocreaceae</taxon>
        <taxon>Trichoderma</taxon>
    </lineage>
</organism>
<comment type="caution">
    <text evidence="7">The sequence shown here is derived from an EMBL/GenBank/DDBJ whole genome shotgun (WGS) entry which is preliminary data.</text>
</comment>
<keyword evidence="8" id="KW-1185">Reference proteome</keyword>
<dbReference type="GO" id="GO:0071949">
    <property type="term" value="F:FAD binding"/>
    <property type="evidence" value="ECO:0007669"/>
    <property type="project" value="InterPro"/>
</dbReference>
<dbReference type="OrthoDB" id="2151789at2759"/>
<keyword evidence="3" id="KW-0274">FAD</keyword>
<dbReference type="Pfam" id="PF01565">
    <property type="entry name" value="FAD_binding_4"/>
    <property type="match status" value="1"/>
</dbReference>
<name>A0A395NZJ9_TRIAR</name>
<evidence type="ECO:0000313" key="7">
    <source>
        <dbReference type="EMBL" id="RFU81520.1"/>
    </source>
</evidence>
<accession>A0A395NZJ9</accession>
<proteinExistence type="inferred from homology"/>
<dbReference type="InterPro" id="IPR036318">
    <property type="entry name" value="FAD-bd_PCMH-like_sf"/>
</dbReference>
<dbReference type="AlphaFoldDB" id="A0A395NZJ9"/>
<reference evidence="7 8" key="1">
    <citation type="journal article" date="2018" name="PLoS Pathog.">
        <title>Evolution of structural diversity of trichothecenes, a family of toxins produced by plant pathogenic and entomopathogenic fungi.</title>
        <authorList>
            <person name="Proctor R.H."/>
            <person name="McCormick S.P."/>
            <person name="Kim H.S."/>
            <person name="Cardoza R.E."/>
            <person name="Stanley A.M."/>
            <person name="Lindo L."/>
            <person name="Kelly A."/>
            <person name="Brown D.W."/>
            <person name="Lee T."/>
            <person name="Vaughan M.M."/>
            <person name="Alexander N.J."/>
            <person name="Busman M."/>
            <person name="Gutierrez S."/>
        </authorList>
    </citation>
    <scope>NUCLEOTIDE SEQUENCE [LARGE SCALE GENOMIC DNA]</scope>
    <source>
        <strain evidence="7 8">IBT 40837</strain>
    </source>
</reference>
<gene>
    <name evidence="7" type="ORF">TARUN_679</name>
</gene>
<feature type="chain" id="PRO_5017435222" evidence="5">
    <location>
        <begin position="19"/>
        <end position="455"/>
    </location>
</feature>
<evidence type="ECO:0000256" key="4">
    <source>
        <dbReference type="ARBA" id="ARBA00023002"/>
    </source>
</evidence>